<accession>A0ACC5QYU5</accession>
<dbReference type="Proteomes" id="UP000616151">
    <property type="component" value="Unassembled WGS sequence"/>
</dbReference>
<name>A0ACC5QYU5_9HYPH</name>
<dbReference type="EMBL" id="JAENHL010000004">
    <property type="protein sequence ID" value="MBK1865572.1"/>
    <property type="molecule type" value="Genomic_DNA"/>
</dbReference>
<evidence type="ECO:0000313" key="2">
    <source>
        <dbReference type="Proteomes" id="UP000616151"/>
    </source>
</evidence>
<gene>
    <name evidence="1" type="ORF">JHL16_04350</name>
</gene>
<keyword evidence="2" id="KW-1185">Reference proteome</keyword>
<organism evidence="1 2">
    <name type="scientific">Taklimakanibacter albus</name>
    <dbReference type="NCBI Taxonomy" id="2800327"/>
    <lineage>
        <taxon>Bacteria</taxon>
        <taxon>Pseudomonadati</taxon>
        <taxon>Pseudomonadota</taxon>
        <taxon>Alphaproteobacteria</taxon>
        <taxon>Hyphomicrobiales</taxon>
        <taxon>Aestuariivirgaceae</taxon>
        <taxon>Taklimakanibacter</taxon>
    </lineage>
</organism>
<reference evidence="1" key="1">
    <citation type="submission" date="2021-01" db="EMBL/GenBank/DDBJ databases">
        <authorList>
            <person name="Sun Q."/>
        </authorList>
    </citation>
    <scope>NUCLEOTIDE SEQUENCE</scope>
    <source>
        <strain evidence="1">YIM B02566</strain>
    </source>
</reference>
<evidence type="ECO:0000313" key="1">
    <source>
        <dbReference type="EMBL" id="MBK1865572.1"/>
    </source>
</evidence>
<proteinExistence type="predicted"/>
<protein>
    <submittedName>
        <fullName evidence="1">GlxA family transcriptional regulator</fullName>
    </submittedName>
</protein>
<comment type="caution">
    <text evidence="1">The sequence shown here is derived from an EMBL/GenBank/DDBJ whole genome shotgun (WGS) entry which is preliminary data.</text>
</comment>
<sequence>MSAGGHPTEIAILAYPRAQSAAIHGLTDLFVEASRISRRLAGDAKAPPALRVTHWRPSSDGSDLELSFDTHPGRPSRPAVVIAPPTLAGPPIPETIRPFARWMRERHDKGATLCSICGGTFVLAESGLLNNRAATTHWGYAEELARLYPEIHVDGDKLIVEDGDIISSGGIMSWTDVGLKLIDRFLGSAVMLATARFFLIDTAGREQRFYSTFSPKLDHGDEAVLKVQHWLQKEDGHQATLAAMALHAGLEERTFLRRFRKATGLNPTEYSQRLRIGKARELLELTNRTIDQVAWAVGYDDPGSFRKTFHKLIGLKPGDYRKRFSVTPSAS</sequence>